<keyword evidence="2" id="KW-0812">Transmembrane</keyword>
<organism evidence="4 5">
    <name type="scientific">Microbacterium pygmaeum</name>
    <dbReference type="NCBI Taxonomy" id="370764"/>
    <lineage>
        <taxon>Bacteria</taxon>
        <taxon>Bacillati</taxon>
        <taxon>Actinomycetota</taxon>
        <taxon>Actinomycetes</taxon>
        <taxon>Micrococcales</taxon>
        <taxon>Microbacteriaceae</taxon>
        <taxon>Microbacterium</taxon>
    </lineage>
</organism>
<feature type="transmembrane region" description="Helical" evidence="2">
    <location>
        <begin position="79"/>
        <end position="97"/>
    </location>
</feature>
<dbReference type="PANTHER" id="PTHR34351:SF1">
    <property type="entry name" value="SLR1927 PROTEIN"/>
    <property type="match status" value="1"/>
</dbReference>
<dbReference type="EMBL" id="LT629692">
    <property type="protein sequence ID" value="SDG35264.1"/>
    <property type="molecule type" value="Genomic_DNA"/>
</dbReference>
<evidence type="ECO:0000256" key="1">
    <source>
        <dbReference type="SAM" id="MobiDB-lite"/>
    </source>
</evidence>
<dbReference type="STRING" id="370764.SAMN04489810_0068"/>
<feature type="transmembrane region" description="Helical" evidence="2">
    <location>
        <begin position="103"/>
        <end position="121"/>
    </location>
</feature>
<keyword evidence="2" id="KW-0472">Membrane</keyword>
<dbReference type="AlphaFoldDB" id="A0A1G7TJS4"/>
<sequence length="467" mass="49776">MSPDPRITRTPTSTSSRPGSASFSATTLTGSTLTRTEVTSRVGDRRIVRAAVWGTRAWRATERAAREAVSWAAATLRPAGALVLLTATAGLGLGIAFGWVEWMVAGVIALLLLAMSVPFLFSARSYEVDLALAHERIVAGEGVTGQIVVRNDGTRTALPGRIDIPVGAGLVEFGVPMLRPGHAVTQPLEIPALRRGIVAVGPATTVRSDPVGLLRREHAFDDVHELFVHPRTVVLPSTSAGVIRDLEGAPTRRLVDADMSFHAIREYAPGDSRRQVHWKSTAKTGQLMVRQYEESRRSRMAVVLGDAAAEYADADEFELAVSSAASLGLRAVHDARDLDIVTGSEIPRVVRGRLRAIRRLPAPSRRALLDGFSGVELLESTMPVEAICALTAETADQLSIAFVVAGSRVTLSRLQRAALSFSADTTVVGVICDERAHPRMQAVAGLTVLTVGTLDDLSGLLVRGATS</sequence>
<dbReference type="Pfam" id="PF01882">
    <property type="entry name" value="DUF58"/>
    <property type="match status" value="1"/>
</dbReference>
<evidence type="ECO:0000313" key="4">
    <source>
        <dbReference type="EMBL" id="SDG35264.1"/>
    </source>
</evidence>
<proteinExistence type="predicted"/>
<evidence type="ECO:0000313" key="5">
    <source>
        <dbReference type="Proteomes" id="UP000199009"/>
    </source>
</evidence>
<evidence type="ECO:0000259" key="3">
    <source>
        <dbReference type="Pfam" id="PF01882"/>
    </source>
</evidence>
<protein>
    <submittedName>
        <fullName evidence="4">Uncharacterized conserved protein, DUF58 family, contains vWF domain</fullName>
    </submittedName>
</protein>
<dbReference type="Proteomes" id="UP000199009">
    <property type="component" value="Chromosome I"/>
</dbReference>
<gene>
    <name evidence="4" type="ORF">SAMN04489810_0068</name>
</gene>
<keyword evidence="2" id="KW-1133">Transmembrane helix</keyword>
<evidence type="ECO:0000256" key="2">
    <source>
        <dbReference type="SAM" id="Phobius"/>
    </source>
</evidence>
<dbReference type="InterPro" id="IPR002881">
    <property type="entry name" value="DUF58"/>
</dbReference>
<dbReference type="RefSeq" id="WP_091484862.1">
    <property type="nucleotide sequence ID" value="NZ_LT629692.1"/>
</dbReference>
<keyword evidence="5" id="KW-1185">Reference proteome</keyword>
<name>A0A1G7TJS4_9MICO</name>
<dbReference type="OrthoDB" id="9812729at2"/>
<dbReference type="PANTHER" id="PTHR34351">
    <property type="entry name" value="SLR1927 PROTEIN-RELATED"/>
    <property type="match status" value="1"/>
</dbReference>
<reference evidence="4 5" key="1">
    <citation type="submission" date="2016-10" db="EMBL/GenBank/DDBJ databases">
        <authorList>
            <person name="de Groot N.N."/>
        </authorList>
    </citation>
    <scope>NUCLEOTIDE SEQUENCE [LARGE SCALE GENOMIC DNA]</scope>
    <source>
        <strain evidence="4 5">DSM 23142</strain>
    </source>
</reference>
<feature type="domain" description="DUF58" evidence="3">
    <location>
        <begin position="264"/>
        <end position="332"/>
    </location>
</feature>
<feature type="region of interest" description="Disordered" evidence="1">
    <location>
        <begin position="1"/>
        <end position="26"/>
    </location>
</feature>
<accession>A0A1G7TJS4</accession>